<organism evidence="1 2">
    <name type="scientific">Mesorhizobium abyssinicae</name>
    <dbReference type="NCBI Taxonomy" id="1209958"/>
    <lineage>
        <taxon>Bacteria</taxon>
        <taxon>Pseudomonadati</taxon>
        <taxon>Pseudomonadota</taxon>
        <taxon>Alphaproteobacteria</taxon>
        <taxon>Hyphomicrobiales</taxon>
        <taxon>Phyllobacteriaceae</taxon>
        <taxon>Mesorhizobium</taxon>
    </lineage>
</organism>
<name>A0ABU5ANU6_9HYPH</name>
<comment type="caution">
    <text evidence="1">The sequence shown here is derived from an EMBL/GenBank/DDBJ whole genome shotgun (WGS) entry which is preliminary data.</text>
</comment>
<reference evidence="1 2" key="1">
    <citation type="submission" date="2023-08" db="EMBL/GenBank/DDBJ databases">
        <title>Implementing the SeqCode for naming new Mesorhizobium species isolated from Vachellia karroo root nodules.</title>
        <authorList>
            <person name="Van Lill M."/>
        </authorList>
    </citation>
    <scope>NUCLEOTIDE SEQUENCE [LARGE SCALE GENOMIC DNA]</scope>
    <source>
        <strain evidence="1 2">VK4B</strain>
    </source>
</reference>
<sequence length="123" mass="13503">MMLIEYTNEVAFGEPPPSVIVLCTLREVRELSSKLLLRDVVDMSSGFNANFSGGISGFQVKIVTENEHLVRIQDGKVLISLSKKHAGAISAMLDQIDVQGQTIYVDFDGLNLFEEANLIISTT</sequence>
<evidence type="ECO:0000313" key="1">
    <source>
        <dbReference type="EMBL" id="MDX8538955.1"/>
    </source>
</evidence>
<dbReference type="Proteomes" id="UP001276564">
    <property type="component" value="Unassembled WGS sequence"/>
</dbReference>
<keyword evidence="2" id="KW-1185">Reference proteome</keyword>
<evidence type="ECO:0000313" key="2">
    <source>
        <dbReference type="Proteomes" id="UP001276564"/>
    </source>
</evidence>
<proteinExistence type="predicted"/>
<gene>
    <name evidence="1" type="ORF">RFM23_15140</name>
</gene>
<protein>
    <submittedName>
        <fullName evidence="1">Uncharacterized protein</fullName>
    </submittedName>
</protein>
<dbReference type="EMBL" id="JAVIIP010000007">
    <property type="protein sequence ID" value="MDX8538955.1"/>
    <property type="molecule type" value="Genomic_DNA"/>
</dbReference>
<accession>A0ABU5ANU6</accession>